<dbReference type="SUPFAM" id="SSF53448">
    <property type="entry name" value="Nucleotide-diphospho-sugar transferases"/>
    <property type="match status" value="1"/>
</dbReference>
<sequence length="246" mass="28515">MKFIVIIPARFSSQRMPGKPLSYLHGKPMVLHVVEKALRSGAQKVIVATDHTDIACLMHAYNIEVCMTRQNHQSGTERLSEVVDFYHFSDETIIVNVQGDEPMIPPALISQVAENLSRHNVRIATLATQILSTQESHSPHVVKVVRNIQGYALYFSRSLIPWSQEHGTIKKYHMNNQFLRHIGIYSYYAGFIRRYVRWETSLLERYENLEQLRVLWYGEKIHVDIAKVHPETSVDTEEDLIYLNKQ</sequence>
<dbReference type="Gene3D" id="3.90.550.10">
    <property type="entry name" value="Spore Coat Polysaccharide Biosynthesis Protein SpsA, Chain A"/>
    <property type="match status" value="1"/>
</dbReference>
<reference evidence="6 7" key="1">
    <citation type="submission" date="2019-02" db="EMBL/GenBank/DDBJ databases">
        <authorList>
            <person name="Manzano-Marin A."/>
            <person name="Manzano-Marin A."/>
        </authorList>
    </citation>
    <scope>NUCLEOTIDE SEQUENCE [LARGE SCALE GENOMIC DNA]</scope>
    <source>
        <strain evidence="6 7">ErCilaricifoliae</strain>
    </source>
</reference>
<keyword evidence="2 5" id="KW-0808">Transferase</keyword>
<dbReference type="GO" id="GO:0008690">
    <property type="term" value="F:3-deoxy-manno-octulosonate cytidylyltransferase activity"/>
    <property type="evidence" value="ECO:0007669"/>
    <property type="project" value="UniProtKB-UniRule"/>
</dbReference>
<evidence type="ECO:0000256" key="3">
    <source>
        <dbReference type="ARBA" id="ARBA00022695"/>
    </source>
</evidence>
<evidence type="ECO:0000256" key="5">
    <source>
        <dbReference type="HAMAP-Rule" id="MF_00057"/>
    </source>
</evidence>
<comment type="subcellular location">
    <subcellularLocation>
        <location evidence="5">Cytoplasm</location>
    </subcellularLocation>
    <subcellularLocation>
        <location evidence="1">Membrane</location>
    </subcellularLocation>
</comment>
<keyword evidence="4 5" id="KW-0448">Lipopolysaccharide biosynthesis</keyword>
<comment type="catalytic activity">
    <reaction evidence="5">
        <text>3-deoxy-alpha-D-manno-oct-2-ulosonate + CTP = CMP-3-deoxy-beta-D-manno-octulosonate + diphosphate</text>
        <dbReference type="Rhea" id="RHEA:23448"/>
        <dbReference type="ChEBI" id="CHEBI:33019"/>
        <dbReference type="ChEBI" id="CHEBI:37563"/>
        <dbReference type="ChEBI" id="CHEBI:85986"/>
        <dbReference type="ChEBI" id="CHEBI:85987"/>
        <dbReference type="EC" id="2.7.7.38"/>
    </reaction>
</comment>
<dbReference type="Pfam" id="PF02348">
    <property type="entry name" value="CTP_transf_3"/>
    <property type="match status" value="1"/>
</dbReference>
<dbReference type="CDD" id="cd02517">
    <property type="entry name" value="CMP-KDO-Synthetase"/>
    <property type="match status" value="1"/>
</dbReference>
<organism evidence="6 7">
    <name type="scientific">Candidatus Erwinia haradaeae</name>
    <dbReference type="NCBI Taxonomy" id="1922217"/>
    <lineage>
        <taxon>Bacteria</taxon>
        <taxon>Pseudomonadati</taxon>
        <taxon>Pseudomonadota</taxon>
        <taxon>Gammaproteobacteria</taxon>
        <taxon>Enterobacterales</taxon>
        <taxon>Erwiniaceae</taxon>
        <taxon>Erwinia</taxon>
    </lineage>
</organism>
<dbReference type="PANTHER" id="PTHR42866">
    <property type="entry name" value="3-DEOXY-MANNO-OCTULOSONATE CYTIDYLYLTRANSFERASE"/>
    <property type="match status" value="1"/>
</dbReference>
<evidence type="ECO:0000313" key="6">
    <source>
        <dbReference type="EMBL" id="VFP84479.1"/>
    </source>
</evidence>
<dbReference type="EMBL" id="LR217720">
    <property type="protein sequence ID" value="VFP84479.1"/>
    <property type="molecule type" value="Genomic_DNA"/>
</dbReference>
<proteinExistence type="inferred from homology"/>
<dbReference type="PANTHER" id="PTHR42866:SF2">
    <property type="entry name" value="3-DEOXY-MANNO-OCTULOSONATE CYTIDYLYLTRANSFERASE, MITOCHONDRIAL"/>
    <property type="match status" value="1"/>
</dbReference>
<evidence type="ECO:0000256" key="1">
    <source>
        <dbReference type="ARBA" id="ARBA00004370"/>
    </source>
</evidence>
<dbReference type="NCBIfam" id="TIGR00466">
    <property type="entry name" value="kdsB"/>
    <property type="match status" value="1"/>
</dbReference>
<dbReference type="UniPathway" id="UPA00358">
    <property type="reaction ID" value="UER00476"/>
</dbReference>
<dbReference type="InterPro" id="IPR029044">
    <property type="entry name" value="Nucleotide-diphossugar_trans"/>
</dbReference>
<dbReference type="OrthoDB" id="9815559at2"/>
<evidence type="ECO:0000256" key="4">
    <source>
        <dbReference type="ARBA" id="ARBA00022985"/>
    </source>
</evidence>
<dbReference type="GO" id="GO:0016020">
    <property type="term" value="C:membrane"/>
    <property type="evidence" value="ECO:0007669"/>
    <property type="project" value="UniProtKB-SubCell"/>
</dbReference>
<dbReference type="GO" id="GO:0005829">
    <property type="term" value="C:cytosol"/>
    <property type="evidence" value="ECO:0007669"/>
    <property type="project" value="TreeGrafter"/>
</dbReference>
<dbReference type="FunFam" id="3.90.550.10:FF:000011">
    <property type="entry name" value="3-deoxy-manno-octulosonate cytidylyltransferase"/>
    <property type="match status" value="1"/>
</dbReference>
<comment type="similarity">
    <text evidence="5">Belongs to the KdsB family.</text>
</comment>
<dbReference type="Proteomes" id="UP000294418">
    <property type="component" value="Chromosome"/>
</dbReference>
<evidence type="ECO:0000256" key="2">
    <source>
        <dbReference type="ARBA" id="ARBA00022679"/>
    </source>
</evidence>
<keyword evidence="5" id="KW-0963">Cytoplasm</keyword>
<keyword evidence="3 5" id="KW-0548">Nucleotidyltransferase</keyword>
<accession>A0A451DDI1</accession>
<dbReference type="InterPro" id="IPR004528">
    <property type="entry name" value="KdsB"/>
</dbReference>
<dbReference type="EC" id="2.7.7.38" evidence="5"/>
<dbReference type="AlphaFoldDB" id="A0A451DDI1"/>
<dbReference type="GO" id="GO:0033468">
    <property type="term" value="P:CMP-keto-3-deoxy-D-manno-octulosonic acid biosynthetic process"/>
    <property type="evidence" value="ECO:0007669"/>
    <property type="project" value="UniProtKB-UniRule"/>
</dbReference>
<comment type="pathway">
    <text evidence="5">Nucleotide-sugar biosynthesis; CMP-3-deoxy-D-manno-octulosonate biosynthesis; CMP-3-deoxy-D-manno-octulosonate from 3-deoxy-D-manno-octulosonate and CTP: step 1/1.</text>
</comment>
<name>A0A451DDI1_9GAMM</name>
<evidence type="ECO:0000313" key="7">
    <source>
        <dbReference type="Proteomes" id="UP000294418"/>
    </source>
</evidence>
<dbReference type="RefSeq" id="WP_157989937.1">
    <property type="nucleotide sequence ID" value="NZ_LR217720.1"/>
</dbReference>
<protein>
    <recommendedName>
        <fullName evidence="5">3-deoxy-manno-octulosonate cytidylyltransferase</fullName>
        <ecNumber evidence="5">2.7.7.38</ecNumber>
    </recommendedName>
    <alternativeName>
        <fullName evidence="5">CMP-2-keto-3-deoxyoctulosonic acid synthase</fullName>
        <shortName evidence="5">CKS</shortName>
        <shortName evidence="5">CMP-KDO synthase</shortName>
    </alternativeName>
</protein>
<dbReference type="InterPro" id="IPR003329">
    <property type="entry name" value="Cytidylyl_trans"/>
</dbReference>
<comment type="function">
    <text evidence="5">Activates KDO (a required 8-carbon sugar) for incorporation into bacterial lipopolysaccharide in Gram-negative bacteria.</text>
</comment>
<gene>
    <name evidence="5 6" type="primary">kdsB</name>
    <name evidence="6" type="ORF">ERCILAFE3058_567</name>
</gene>
<dbReference type="HAMAP" id="MF_00057">
    <property type="entry name" value="KdsB"/>
    <property type="match status" value="1"/>
</dbReference>
<dbReference type="GO" id="GO:0009103">
    <property type="term" value="P:lipopolysaccharide biosynthetic process"/>
    <property type="evidence" value="ECO:0007669"/>
    <property type="project" value="UniProtKB-UniRule"/>
</dbReference>
<dbReference type="NCBIfam" id="NF003952">
    <property type="entry name" value="PRK05450.1-5"/>
    <property type="match status" value="1"/>
</dbReference>